<dbReference type="Gene3D" id="1.10.1140.10">
    <property type="entry name" value="Bovine Mitochondrial F1-atpase, Atp Synthase Beta Chain, Chain D, domain 3"/>
    <property type="match status" value="1"/>
</dbReference>
<dbReference type="GO" id="GO:0005524">
    <property type="term" value="F:ATP binding"/>
    <property type="evidence" value="ECO:0007669"/>
    <property type="project" value="UniProtKB-KW"/>
</dbReference>
<dbReference type="InterPro" id="IPR022878">
    <property type="entry name" value="V-ATPase_asu"/>
</dbReference>
<dbReference type="Pfam" id="PF22919">
    <property type="entry name" value="ATP-synt_VA_C"/>
    <property type="match status" value="1"/>
</dbReference>
<evidence type="ECO:0000256" key="6">
    <source>
        <dbReference type="ARBA" id="ARBA00023065"/>
    </source>
</evidence>
<keyword evidence="4" id="KW-0067">ATP-binding</keyword>
<evidence type="ECO:0000256" key="1">
    <source>
        <dbReference type="ARBA" id="ARBA00008936"/>
    </source>
</evidence>
<dbReference type="PANTHER" id="PTHR43607:SF1">
    <property type="entry name" value="H(+)-TRANSPORTING TWO-SECTOR ATPASE"/>
    <property type="match status" value="1"/>
</dbReference>
<evidence type="ECO:0000256" key="2">
    <source>
        <dbReference type="ARBA" id="ARBA00022448"/>
    </source>
</evidence>
<dbReference type="GO" id="GO:0046961">
    <property type="term" value="F:proton-transporting ATPase activity, rotational mechanism"/>
    <property type="evidence" value="ECO:0007669"/>
    <property type="project" value="InterPro"/>
</dbReference>
<feature type="non-terminal residue" evidence="9">
    <location>
        <position position="1"/>
    </location>
</feature>
<comment type="caution">
    <text evidence="9">The sequence shown here is derived from an EMBL/GenBank/DDBJ whole genome shotgun (WGS) entry which is preliminary data.</text>
</comment>
<proteinExistence type="inferred from homology"/>
<accession>X0UHF4</accession>
<comment type="similarity">
    <text evidence="1">Belongs to the ATPase alpha/beta chains family.</text>
</comment>
<organism evidence="9">
    <name type="scientific">marine sediment metagenome</name>
    <dbReference type="NCBI Taxonomy" id="412755"/>
    <lineage>
        <taxon>unclassified sequences</taxon>
        <taxon>metagenomes</taxon>
        <taxon>ecological metagenomes</taxon>
    </lineage>
</organism>
<reference evidence="9" key="1">
    <citation type="journal article" date="2014" name="Front. Microbiol.">
        <title>High frequency of phylogenetically diverse reductive dehalogenase-homologous genes in deep subseafloor sedimentary metagenomes.</title>
        <authorList>
            <person name="Kawai M."/>
            <person name="Futagami T."/>
            <person name="Toyoda A."/>
            <person name="Takaki Y."/>
            <person name="Nishi S."/>
            <person name="Hori S."/>
            <person name="Arai W."/>
            <person name="Tsubouchi T."/>
            <person name="Morono Y."/>
            <person name="Uchiyama I."/>
            <person name="Ito T."/>
            <person name="Fujiyama A."/>
            <person name="Inagaki F."/>
            <person name="Takami H."/>
        </authorList>
    </citation>
    <scope>NUCLEOTIDE SEQUENCE</scope>
    <source>
        <strain evidence="9">Expedition CK06-06</strain>
    </source>
</reference>
<evidence type="ECO:0000313" key="9">
    <source>
        <dbReference type="EMBL" id="GAF98741.1"/>
    </source>
</evidence>
<name>X0UHF4_9ZZZZ</name>
<protein>
    <recommendedName>
        <fullName evidence="8">ATP synthase A/B type C-terminal domain-containing protein</fullName>
    </recommendedName>
</protein>
<evidence type="ECO:0000256" key="5">
    <source>
        <dbReference type="ARBA" id="ARBA00022967"/>
    </source>
</evidence>
<evidence type="ECO:0000256" key="7">
    <source>
        <dbReference type="SAM" id="Coils"/>
    </source>
</evidence>
<keyword evidence="3" id="KW-0547">Nucleotide-binding</keyword>
<dbReference type="InterPro" id="IPR055190">
    <property type="entry name" value="ATP-synt_VA_C"/>
</dbReference>
<keyword evidence="6" id="KW-0406">Ion transport</keyword>
<dbReference type="InterPro" id="IPR024034">
    <property type="entry name" value="ATPase_F1/V1_b/a_C"/>
</dbReference>
<dbReference type="GO" id="GO:0046034">
    <property type="term" value="P:ATP metabolic process"/>
    <property type="evidence" value="ECO:0007669"/>
    <property type="project" value="InterPro"/>
</dbReference>
<evidence type="ECO:0000256" key="4">
    <source>
        <dbReference type="ARBA" id="ARBA00022840"/>
    </source>
</evidence>
<dbReference type="AlphaFoldDB" id="X0UHF4"/>
<feature type="coiled-coil region" evidence="7">
    <location>
        <begin position="134"/>
        <end position="161"/>
    </location>
</feature>
<dbReference type="EMBL" id="BARS01012304">
    <property type="protein sequence ID" value="GAF98741.1"/>
    <property type="molecule type" value="Genomic_DNA"/>
</dbReference>
<gene>
    <name evidence="9" type="ORF">S01H1_21983</name>
</gene>
<keyword evidence="7" id="KW-0175">Coiled coil</keyword>
<keyword evidence="5" id="KW-1278">Translocase</keyword>
<feature type="domain" description="ATP synthase A/B type C-terminal" evidence="8">
    <location>
        <begin position="21"/>
        <end position="101"/>
    </location>
</feature>
<sequence>AIDPIDSYSKYLEYVEVSEYLDEKIEKGWVGKVFKLKDILLRGKETRDQINILGDDGVPIEYHIIFNKAEIIDFCILQQDAFDKIDASTPLERQQYMVNLILDICNSIFDFDNFEEVNTYFKKVINQIRQMNYQEFQSDTFNEMENDLKKLLEERRLAEFSEKEQLMEEVLDEKKEG</sequence>
<evidence type="ECO:0000256" key="3">
    <source>
        <dbReference type="ARBA" id="ARBA00022741"/>
    </source>
</evidence>
<dbReference type="PANTHER" id="PTHR43607">
    <property type="entry name" value="V-TYPE PROTON ATPASE CATALYTIC SUBUNIT A"/>
    <property type="match status" value="1"/>
</dbReference>
<evidence type="ECO:0000259" key="8">
    <source>
        <dbReference type="Pfam" id="PF22919"/>
    </source>
</evidence>
<keyword evidence="2" id="KW-0813">Transport</keyword>
<dbReference type="SUPFAM" id="SSF47917">
    <property type="entry name" value="C-terminal domain of alpha and beta subunits of F1 ATP synthase"/>
    <property type="match status" value="1"/>
</dbReference>